<protein>
    <submittedName>
        <fullName evidence="1">Uncharacterized protein</fullName>
    </submittedName>
</protein>
<gene>
    <name evidence="1" type="ORF">HZH66_009040</name>
</gene>
<name>A0A834JTF2_VESVU</name>
<organism evidence="1 2">
    <name type="scientific">Vespula vulgaris</name>
    <name type="common">Yellow jacket</name>
    <name type="synonym">Wasp</name>
    <dbReference type="NCBI Taxonomy" id="7454"/>
    <lineage>
        <taxon>Eukaryota</taxon>
        <taxon>Metazoa</taxon>
        <taxon>Ecdysozoa</taxon>
        <taxon>Arthropoda</taxon>
        <taxon>Hexapoda</taxon>
        <taxon>Insecta</taxon>
        <taxon>Pterygota</taxon>
        <taxon>Neoptera</taxon>
        <taxon>Endopterygota</taxon>
        <taxon>Hymenoptera</taxon>
        <taxon>Apocrita</taxon>
        <taxon>Aculeata</taxon>
        <taxon>Vespoidea</taxon>
        <taxon>Vespidae</taxon>
        <taxon>Vespinae</taxon>
        <taxon>Vespula</taxon>
    </lineage>
</organism>
<evidence type="ECO:0000313" key="1">
    <source>
        <dbReference type="EMBL" id="KAF7393207.1"/>
    </source>
</evidence>
<reference evidence="1" key="1">
    <citation type="journal article" date="2020" name="G3 (Bethesda)">
        <title>High-Quality Assemblies for Three Invasive Social Wasps from the &lt;i&gt;Vespula&lt;/i&gt; Genus.</title>
        <authorList>
            <person name="Harrop T.W.R."/>
            <person name="Guhlin J."/>
            <person name="McLaughlin G.M."/>
            <person name="Permina E."/>
            <person name="Stockwell P."/>
            <person name="Gilligan J."/>
            <person name="Le Lec M.F."/>
            <person name="Gruber M.A.M."/>
            <person name="Quinn O."/>
            <person name="Lovegrove M."/>
            <person name="Duncan E.J."/>
            <person name="Remnant E.J."/>
            <person name="Van Eeckhoven J."/>
            <person name="Graham B."/>
            <person name="Knapp R.A."/>
            <person name="Langford K.W."/>
            <person name="Kronenberg Z."/>
            <person name="Press M.O."/>
            <person name="Eacker S.M."/>
            <person name="Wilson-Rankin E.E."/>
            <person name="Purcell J."/>
            <person name="Lester P.J."/>
            <person name="Dearden P.K."/>
        </authorList>
    </citation>
    <scope>NUCLEOTIDE SEQUENCE</scope>
    <source>
        <strain evidence="1">Marl-1</strain>
    </source>
</reference>
<keyword evidence="2" id="KW-1185">Reference proteome</keyword>
<dbReference type="Proteomes" id="UP000614350">
    <property type="component" value="Unassembled WGS sequence"/>
</dbReference>
<evidence type="ECO:0000313" key="2">
    <source>
        <dbReference type="Proteomes" id="UP000614350"/>
    </source>
</evidence>
<comment type="caution">
    <text evidence="1">The sequence shown here is derived from an EMBL/GenBank/DDBJ whole genome shotgun (WGS) entry which is preliminary data.</text>
</comment>
<dbReference type="AlphaFoldDB" id="A0A834JTF2"/>
<proteinExistence type="predicted"/>
<sequence>MKMTKMKSIKDKDRSLTIEMIEKWTLKFADARWLCNVPRAKEGANERSSARGKARSMESGIIADVDWLKESTGGDPLPYLCNERTRPWCLVSSTASLQEEESMQE</sequence>
<dbReference type="EMBL" id="JACSEA010000009">
    <property type="protein sequence ID" value="KAF7393207.1"/>
    <property type="molecule type" value="Genomic_DNA"/>
</dbReference>
<accession>A0A834JTF2</accession>